<dbReference type="InterPro" id="IPR001810">
    <property type="entry name" value="F-box_dom"/>
</dbReference>
<accession>A0A1Y2CHP6</accession>
<evidence type="ECO:0000259" key="1">
    <source>
        <dbReference type="PROSITE" id="PS50181"/>
    </source>
</evidence>
<evidence type="ECO:0000313" key="2">
    <source>
        <dbReference type="EMBL" id="ORY46354.1"/>
    </source>
</evidence>
<dbReference type="Proteomes" id="UP000193642">
    <property type="component" value="Unassembled WGS sequence"/>
</dbReference>
<evidence type="ECO:0000313" key="3">
    <source>
        <dbReference type="Proteomes" id="UP000193642"/>
    </source>
</evidence>
<proteinExistence type="predicted"/>
<dbReference type="InterPro" id="IPR036047">
    <property type="entry name" value="F-box-like_dom_sf"/>
</dbReference>
<dbReference type="SUPFAM" id="SSF81383">
    <property type="entry name" value="F-box domain"/>
    <property type="match status" value="1"/>
</dbReference>
<dbReference type="Gene3D" id="1.20.1280.50">
    <property type="match status" value="1"/>
</dbReference>
<organism evidence="2 3">
    <name type="scientific">Rhizoclosmatium globosum</name>
    <dbReference type="NCBI Taxonomy" id="329046"/>
    <lineage>
        <taxon>Eukaryota</taxon>
        <taxon>Fungi</taxon>
        <taxon>Fungi incertae sedis</taxon>
        <taxon>Chytridiomycota</taxon>
        <taxon>Chytridiomycota incertae sedis</taxon>
        <taxon>Chytridiomycetes</taxon>
        <taxon>Chytridiales</taxon>
        <taxon>Chytriomycetaceae</taxon>
        <taxon>Rhizoclosmatium</taxon>
    </lineage>
</organism>
<gene>
    <name evidence="2" type="ORF">BCR33DRAFT_715471</name>
</gene>
<dbReference type="EMBL" id="MCGO01000016">
    <property type="protein sequence ID" value="ORY46354.1"/>
    <property type="molecule type" value="Genomic_DNA"/>
</dbReference>
<keyword evidence="3" id="KW-1185">Reference proteome</keyword>
<feature type="domain" description="F-box" evidence="1">
    <location>
        <begin position="57"/>
        <end position="107"/>
    </location>
</feature>
<dbReference type="AlphaFoldDB" id="A0A1Y2CHP6"/>
<protein>
    <recommendedName>
        <fullName evidence="1">F-box domain-containing protein</fullName>
    </recommendedName>
</protein>
<name>A0A1Y2CHP6_9FUNG</name>
<dbReference type="PROSITE" id="PS50181">
    <property type="entry name" value="FBOX"/>
    <property type="match status" value="1"/>
</dbReference>
<reference evidence="2 3" key="1">
    <citation type="submission" date="2016-07" db="EMBL/GenBank/DDBJ databases">
        <title>Pervasive Adenine N6-methylation of Active Genes in Fungi.</title>
        <authorList>
            <consortium name="DOE Joint Genome Institute"/>
            <person name="Mondo S.J."/>
            <person name="Dannebaum R.O."/>
            <person name="Kuo R.C."/>
            <person name="Labutti K."/>
            <person name="Haridas S."/>
            <person name="Kuo A."/>
            <person name="Salamov A."/>
            <person name="Ahrendt S.R."/>
            <person name="Lipzen A."/>
            <person name="Sullivan W."/>
            <person name="Andreopoulos W.B."/>
            <person name="Clum A."/>
            <person name="Lindquist E."/>
            <person name="Daum C."/>
            <person name="Ramamoorthy G.K."/>
            <person name="Gryganskyi A."/>
            <person name="Culley D."/>
            <person name="Magnuson J.K."/>
            <person name="James T.Y."/>
            <person name="O'Malley M.A."/>
            <person name="Stajich J.E."/>
            <person name="Spatafora J.W."/>
            <person name="Visel A."/>
            <person name="Grigoriev I.V."/>
        </authorList>
    </citation>
    <scope>NUCLEOTIDE SEQUENCE [LARGE SCALE GENOMIC DNA]</scope>
    <source>
        <strain evidence="2 3">JEL800</strain>
    </source>
</reference>
<comment type="caution">
    <text evidence="2">The sequence shown here is derived from an EMBL/GenBank/DDBJ whole genome shotgun (WGS) entry which is preliminary data.</text>
</comment>
<dbReference type="SMART" id="SM00256">
    <property type="entry name" value="FBOX"/>
    <property type="match status" value="1"/>
</dbReference>
<sequence>MAELDRSFRRLSFSNPVPPVPRSHQECNDEGVALMETSATGLSTTNQLNSNHHLDQPIPNCILPAHILFLIFSHIHPSSVLRFRRVSRSLNSLLMSPAFASSCLVRFVTPQSMSGLKALMLKQRKRIKAVDPLGPIPEFDSFTS</sequence>
<dbReference type="Pfam" id="PF00646">
    <property type="entry name" value="F-box"/>
    <property type="match status" value="1"/>
</dbReference>
<dbReference type="CDD" id="cd09917">
    <property type="entry name" value="F-box_SF"/>
    <property type="match status" value="1"/>
</dbReference>